<evidence type="ECO:0000256" key="1">
    <source>
        <dbReference type="ARBA" id="ARBA00022690"/>
    </source>
</evidence>
<dbReference type="EMBL" id="NCKV01056348">
    <property type="protein sequence ID" value="RWS02209.1"/>
    <property type="molecule type" value="Genomic_DNA"/>
</dbReference>
<comment type="caution">
    <text evidence="4">The sequence shown here is derived from an EMBL/GenBank/DDBJ whole genome shotgun (WGS) entry which is preliminary data.</text>
</comment>
<name>A0A443QGR7_9ACAR</name>
<dbReference type="Proteomes" id="UP000288716">
    <property type="component" value="Unassembled WGS sequence"/>
</dbReference>
<feature type="non-terminal residue" evidence="4">
    <location>
        <position position="1"/>
    </location>
</feature>
<evidence type="ECO:0000256" key="2">
    <source>
        <dbReference type="ARBA" id="ARBA00022900"/>
    </source>
</evidence>
<reference evidence="4 5" key="1">
    <citation type="journal article" date="2018" name="Gigascience">
        <title>Genomes of trombidid mites reveal novel predicted allergens and laterally-transferred genes associated with secondary metabolism.</title>
        <authorList>
            <person name="Dong X."/>
            <person name="Chaisiri K."/>
            <person name="Xia D."/>
            <person name="Armstrong S.D."/>
            <person name="Fang Y."/>
            <person name="Donnelly M.J."/>
            <person name="Kadowaki T."/>
            <person name="McGarry J.W."/>
            <person name="Darby A.C."/>
            <person name="Makepeace B.L."/>
        </authorList>
    </citation>
    <scope>NUCLEOTIDE SEQUENCE [LARGE SCALE GENOMIC DNA]</scope>
    <source>
        <strain evidence="4">UoL-UT</strain>
    </source>
</reference>
<feature type="non-terminal residue" evidence="4">
    <location>
        <position position="134"/>
    </location>
</feature>
<protein>
    <submittedName>
        <fullName evidence="4">Fanconi anemia group M protein-like protein</fullName>
    </submittedName>
</protein>
<dbReference type="Pfam" id="PF00079">
    <property type="entry name" value="Serpin"/>
    <property type="match status" value="1"/>
</dbReference>
<keyword evidence="1" id="KW-0646">Protease inhibitor</keyword>
<dbReference type="GO" id="GO:0004867">
    <property type="term" value="F:serine-type endopeptidase inhibitor activity"/>
    <property type="evidence" value="ECO:0007669"/>
    <property type="project" value="UniProtKB-KW"/>
</dbReference>
<dbReference type="SUPFAM" id="SSF56574">
    <property type="entry name" value="Serpins"/>
    <property type="match status" value="1"/>
</dbReference>
<gene>
    <name evidence="4" type="ORF">B4U80_14773</name>
</gene>
<keyword evidence="2" id="KW-0722">Serine protease inhibitor</keyword>
<accession>A0A443QGR7</accession>
<dbReference type="InterPro" id="IPR036186">
    <property type="entry name" value="Serpin_sf"/>
</dbReference>
<dbReference type="InterPro" id="IPR042178">
    <property type="entry name" value="Serpin_sf_1"/>
</dbReference>
<organism evidence="4 5">
    <name type="scientific">Leptotrombidium deliense</name>
    <dbReference type="NCBI Taxonomy" id="299467"/>
    <lineage>
        <taxon>Eukaryota</taxon>
        <taxon>Metazoa</taxon>
        <taxon>Ecdysozoa</taxon>
        <taxon>Arthropoda</taxon>
        <taxon>Chelicerata</taxon>
        <taxon>Arachnida</taxon>
        <taxon>Acari</taxon>
        <taxon>Acariformes</taxon>
        <taxon>Trombidiformes</taxon>
        <taxon>Prostigmata</taxon>
        <taxon>Anystina</taxon>
        <taxon>Parasitengona</taxon>
        <taxon>Trombiculoidea</taxon>
        <taxon>Trombiculidae</taxon>
        <taxon>Leptotrombidium</taxon>
    </lineage>
</organism>
<keyword evidence="5" id="KW-1185">Reference proteome</keyword>
<sequence length="134" mass="15448">SNVDINSRISTIYPYVKSFAEMMKQQLDVEVEQVDFASEEFQQNYGNWISDCTKGLINGSHLAKNIPADRQLMISSVAYFNDEWLTKFDQSKTYQTIFEDADSLHNSSIQLMKLKKSKTSVVYCLPDVNMDRLD</sequence>
<dbReference type="Gene3D" id="3.30.497.10">
    <property type="entry name" value="Antithrombin, subunit I, domain 2"/>
    <property type="match status" value="1"/>
</dbReference>
<feature type="domain" description="Serpin" evidence="3">
    <location>
        <begin position="13"/>
        <end position="115"/>
    </location>
</feature>
<dbReference type="InterPro" id="IPR023796">
    <property type="entry name" value="Serpin_dom"/>
</dbReference>
<evidence type="ECO:0000259" key="3">
    <source>
        <dbReference type="Pfam" id="PF00079"/>
    </source>
</evidence>
<evidence type="ECO:0000313" key="5">
    <source>
        <dbReference type="Proteomes" id="UP000288716"/>
    </source>
</evidence>
<dbReference type="VEuPathDB" id="VectorBase:LDEU014343"/>
<dbReference type="AlphaFoldDB" id="A0A443QGR7"/>
<proteinExistence type="predicted"/>
<evidence type="ECO:0000313" key="4">
    <source>
        <dbReference type="EMBL" id="RWS02209.1"/>
    </source>
</evidence>